<keyword evidence="1" id="KW-1133">Transmembrane helix</keyword>
<proteinExistence type="predicted"/>
<feature type="transmembrane region" description="Helical" evidence="1">
    <location>
        <begin position="34"/>
        <end position="59"/>
    </location>
</feature>
<feature type="transmembrane region" description="Helical" evidence="1">
    <location>
        <begin position="203"/>
        <end position="224"/>
    </location>
</feature>
<dbReference type="EMBL" id="JAAZSR010000072">
    <property type="protein sequence ID" value="NKX50235.1"/>
    <property type="molecule type" value="Genomic_DNA"/>
</dbReference>
<keyword evidence="3" id="KW-1185">Reference proteome</keyword>
<feature type="transmembrane region" description="Helical" evidence="1">
    <location>
        <begin position="176"/>
        <end position="196"/>
    </location>
</feature>
<evidence type="ECO:0000256" key="1">
    <source>
        <dbReference type="SAM" id="Phobius"/>
    </source>
</evidence>
<accession>A0ABX1JNP3</accession>
<feature type="transmembrane region" description="Helical" evidence="1">
    <location>
        <begin position="79"/>
        <end position="100"/>
    </location>
</feature>
<sequence>MAAPKNTQTSPRPGSSEAAASGWASLGAGGIGRLWLLGGGAVVVLALVAALVFSGAAAARTLSDPGALTRWALPLARSVHNLSAAAVIGALVFAVGILPPRLRPSRRGREDRDGDAAGHPAFTRVLTLAAGAAIAWTLSAVAVLVFSFSDVAGQPLSADPSFTSALVGFMTDISTGRAWLCVTISAAIVATLVFGVRSVTELAGTLVLAVVGGLVPLALIGHSAGGNDHMGAVN</sequence>
<organism evidence="2 3">
    <name type="scientific">Arthrobacter deserti</name>
    <dbReference type="NCBI Taxonomy" id="1742687"/>
    <lineage>
        <taxon>Bacteria</taxon>
        <taxon>Bacillati</taxon>
        <taxon>Actinomycetota</taxon>
        <taxon>Actinomycetes</taxon>
        <taxon>Micrococcales</taxon>
        <taxon>Micrococcaceae</taxon>
        <taxon>Arthrobacter</taxon>
    </lineage>
</organism>
<feature type="non-terminal residue" evidence="2">
    <location>
        <position position="234"/>
    </location>
</feature>
<dbReference type="Proteomes" id="UP000523795">
    <property type="component" value="Unassembled WGS sequence"/>
</dbReference>
<evidence type="ECO:0000313" key="2">
    <source>
        <dbReference type="EMBL" id="NKX50235.1"/>
    </source>
</evidence>
<comment type="caution">
    <text evidence="2">The sequence shown here is derived from an EMBL/GenBank/DDBJ whole genome shotgun (WGS) entry which is preliminary data.</text>
</comment>
<keyword evidence="1" id="KW-0812">Transmembrane</keyword>
<keyword evidence="1" id="KW-0472">Membrane</keyword>
<reference evidence="2 3" key="1">
    <citation type="submission" date="2020-04" db="EMBL/GenBank/DDBJ databases">
        <authorList>
            <person name="Liu S."/>
        </authorList>
    </citation>
    <scope>NUCLEOTIDE SEQUENCE [LARGE SCALE GENOMIC DNA]</scope>
    <source>
        <strain evidence="2 3">CGMCC 1.15091</strain>
    </source>
</reference>
<feature type="transmembrane region" description="Helical" evidence="1">
    <location>
        <begin position="121"/>
        <end position="148"/>
    </location>
</feature>
<name>A0ABX1JNP3_9MICC</name>
<gene>
    <name evidence="2" type="ORF">HER39_06565</name>
</gene>
<protein>
    <submittedName>
        <fullName evidence="2">Copper resistance protein CopD</fullName>
    </submittedName>
</protein>
<evidence type="ECO:0000313" key="3">
    <source>
        <dbReference type="Proteomes" id="UP000523795"/>
    </source>
</evidence>